<gene>
    <name evidence="1" type="ORF">CLUMA_CG001133</name>
</gene>
<name>A0A1J1HHH4_9DIPT</name>
<keyword evidence="2" id="KW-1185">Reference proteome</keyword>
<organism evidence="1 2">
    <name type="scientific">Clunio marinus</name>
    <dbReference type="NCBI Taxonomy" id="568069"/>
    <lineage>
        <taxon>Eukaryota</taxon>
        <taxon>Metazoa</taxon>
        <taxon>Ecdysozoa</taxon>
        <taxon>Arthropoda</taxon>
        <taxon>Hexapoda</taxon>
        <taxon>Insecta</taxon>
        <taxon>Pterygota</taxon>
        <taxon>Neoptera</taxon>
        <taxon>Endopterygota</taxon>
        <taxon>Diptera</taxon>
        <taxon>Nematocera</taxon>
        <taxon>Chironomoidea</taxon>
        <taxon>Chironomidae</taxon>
        <taxon>Clunio</taxon>
    </lineage>
</organism>
<accession>A0A1J1HHH4</accession>
<evidence type="ECO:0000313" key="2">
    <source>
        <dbReference type="Proteomes" id="UP000183832"/>
    </source>
</evidence>
<sequence length="83" mass="9651">MKAFMKKITNENGTEEWVLCSAKQKFEGKMPYNAFFCKKLKEIFGDKFTRNQSFRNASGTSTDQLAYWNCIHKKRISVSDANL</sequence>
<dbReference type="EMBL" id="CVRI01000004">
    <property type="protein sequence ID" value="CRK87331.1"/>
    <property type="molecule type" value="Genomic_DNA"/>
</dbReference>
<reference evidence="1 2" key="1">
    <citation type="submission" date="2015-04" db="EMBL/GenBank/DDBJ databases">
        <authorList>
            <person name="Syromyatnikov M.Y."/>
            <person name="Popov V.N."/>
        </authorList>
    </citation>
    <scope>NUCLEOTIDE SEQUENCE [LARGE SCALE GENOMIC DNA]</scope>
</reference>
<dbReference type="AlphaFoldDB" id="A0A1J1HHH4"/>
<dbReference type="Proteomes" id="UP000183832">
    <property type="component" value="Unassembled WGS sequence"/>
</dbReference>
<evidence type="ECO:0000313" key="1">
    <source>
        <dbReference type="EMBL" id="CRK87331.1"/>
    </source>
</evidence>
<proteinExistence type="predicted"/>
<protein>
    <submittedName>
        <fullName evidence="1">CLUMA_CG001133, isoform A</fullName>
    </submittedName>
</protein>